<name>A0ABP7M1Q5_9GAMM</name>
<reference evidence="5" key="1">
    <citation type="journal article" date="2019" name="Int. J. Syst. Evol. Microbiol.">
        <title>The Global Catalogue of Microorganisms (GCM) 10K type strain sequencing project: providing services to taxonomists for standard genome sequencing and annotation.</title>
        <authorList>
            <consortium name="The Broad Institute Genomics Platform"/>
            <consortium name="The Broad Institute Genome Sequencing Center for Infectious Disease"/>
            <person name="Wu L."/>
            <person name="Ma J."/>
        </authorList>
    </citation>
    <scope>NUCLEOTIDE SEQUENCE [LARGE SCALE GENOMIC DNA]</scope>
    <source>
        <strain evidence="5">JCM 17551</strain>
    </source>
</reference>
<keyword evidence="5" id="KW-1185">Reference proteome</keyword>
<accession>A0ABP7M1Q5</accession>
<proteinExistence type="predicted"/>
<feature type="region of interest" description="Disordered" evidence="2">
    <location>
        <begin position="1"/>
        <end position="37"/>
    </location>
</feature>
<gene>
    <name evidence="4" type="ORF">GCM10022277_03690</name>
</gene>
<keyword evidence="1" id="KW-0175">Coiled coil</keyword>
<dbReference type="Gene3D" id="1.10.287.1490">
    <property type="match status" value="1"/>
</dbReference>
<evidence type="ECO:0000313" key="4">
    <source>
        <dbReference type="EMBL" id="GAA3912244.1"/>
    </source>
</evidence>
<feature type="coiled-coil region" evidence="1">
    <location>
        <begin position="134"/>
        <end position="175"/>
    </location>
</feature>
<dbReference type="EMBL" id="BAABBN010000004">
    <property type="protein sequence ID" value="GAA3912244.1"/>
    <property type="molecule type" value="Genomic_DNA"/>
</dbReference>
<evidence type="ECO:0000256" key="2">
    <source>
        <dbReference type="SAM" id="MobiDB-lite"/>
    </source>
</evidence>
<evidence type="ECO:0000313" key="5">
    <source>
        <dbReference type="Proteomes" id="UP001501565"/>
    </source>
</evidence>
<organism evidence="4 5">
    <name type="scientific">Litoribacillus peritrichatus</name>
    <dbReference type="NCBI Taxonomy" id="718191"/>
    <lineage>
        <taxon>Bacteria</taxon>
        <taxon>Pseudomonadati</taxon>
        <taxon>Pseudomonadota</taxon>
        <taxon>Gammaproteobacteria</taxon>
        <taxon>Oceanospirillales</taxon>
        <taxon>Oceanospirillaceae</taxon>
        <taxon>Litoribacillus</taxon>
    </lineage>
</organism>
<sequence length="298" mass="32944">MAHDDLLDLKAERDDWQNNAPSDRSSKKKGNKAPASSGGNNTGLIIITLALALLLGAMGYWVAGQFNQVYGQFDRVTQQFELLSQRVKTLEGKLDLSNDTMSSSDAAVRATLKEHGSEIRKLWGVSYDTNRKAIKANKTALTSLKSTANQLQKESKSLASQIKEAEAQLTALSKQLGSMDFKGSIAKLRESQNSLKEIQSKSEQKLASLSEKMKPISSTLESHRADSVAQSKKIKELNDELLRSITDIQIQLNDESLKKRVDKLSGLIDSIDKNRSRVNAELVKLSNRVNELQKAETK</sequence>
<protein>
    <recommendedName>
        <fullName evidence="6">Chromosome partition protein Smc</fullName>
    </recommendedName>
</protein>
<evidence type="ECO:0000256" key="3">
    <source>
        <dbReference type="SAM" id="Phobius"/>
    </source>
</evidence>
<comment type="caution">
    <text evidence="4">The sequence shown here is derived from an EMBL/GenBank/DDBJ whole genome shotgun (WGS) entry which is preliminary data.</text>
</comment>
<keyword evidence="3" id="KW-0472">Membrane</keyword>
<keyword evidence="3" id="KW-1133">Transmembrane helix</keyword>
<evidence type="ECO:0008006" key="6">
    <source>
        <dbReference type="Google" id="ProtNLM"/>
    </source>
</evidence>
<evidence type="ECO:0000256" key="1">
    <source>
        <dbReference type="SAM" id="Coils"/>
    </source>
</evidence>
<feature type="compositionally biased region" description="Basic and acidic residues" evidence="2">
    <location>
        <begin position="1"/>
        <end position="16"/>
    </location>
</feature>
<dbReference type="Proteomes" id="UP001501565">
    <property type="component" value="Unassembled WGS sequence"/>
</dbReference>
<keyword evidence="3" id="KW-0812">Transmembrane</keyword>
<feature type="transmembrane region" description="Helical" evidence="3">
    <location>
        <begin position="44"/>
        <end position="63"/>
    </location>
</feature>
<feature type="coiled-coil region" evidence="1">
    <location>
        <begin position="268"/>
        <end position="295"/>
    </location>
</feature>
<dbReference type="RefSeq" id="WP_344794892.1">
    <property type="nucleotide sequence ID" value="NZ_BAABBN010000004.1"/>
</dbReference>